<proteinExistence type="predicted"/>
<accession>A0AAV6RK09</accession>
<dbReference type="EMBL" id="JAGKHQ010000011">
    <property type="protein sequence ID" value="KAG7505465.1"/>
    <property type="molecule type" value="Genomic_DNA"/>
</dbReference>
<evidence type="ECO:0000313" key="1">
    <source>
        <dbReference type="EMBL" id="KAG7505465.1"/>
    </source>
</evidence>
<keyword evidence="2" id="KW-1185">Reference proteome</keyword>
<comment type="caution">
    <text evidence="1">The sequence shown here is derived from an EMBL/GenBank/DDBJ whole genome shotgun (WGS) entry which is preliminary data.</text>
</comment>
<sequence>MGISDISSSVREEDICVNNEKSGFSLIFDNDTVSSHIDRDVVVCAAAFTALQRDNRSSALEITRLAVHHLHKRETVAVDLAIPHLCCLHFFLVVF</sequence>
<dbReference type="AlphaFoldDB" id="A0AAV6RK09"/>
<gene>
    <name evidence="1" type="ORF">JOB18_032293</name>
</gene>
<reference evidence="1 2" key="1">
    <citation type="journal article" date="2021" name="Sci. Rep.">
        <title>Chromosome anchoring in Senegalese sole (Solea senegalensis) reveals sex-associated markers and genome rearrangements in flatfish.</title>
        <authorList>
            <person name="Guerrero-Cozar I."/>
            <person name="Gomez-Garrido J."/>
            <person name="Berbel C."/>
            <person name="Martinez-Blanch J.F."/>
            <person name="Alioto T."/>
            <person name="Claros M.G."/>
            <person name="Gagnaire P.A."/>
            <person name="Manchado M."/>
        </authorList>
    </citation>
    <scope>NUCLEOTIDE SEQUENCE [LARGE SCALE GENOMIC DNA]</scope>
    <source>
        <strain evidence="1">Sse05_10M</strain>
    </source>
</reference>
<organism evidence="1 2">
    <name type="scientific">Solea senegalensis</name>
    <name type="common">Senegalese sole</name>
    <dbReference type="NCBI Taxonomy" id="28829"/>
    <lineage>
        <taxon>Eukaryota</taxon>
        <taxon>Metazoa</taxon>
        <taxon>Chordata</taxon>
        <taxon>Craniata</taxon>
        <taxon>Vertebrata</taxon>
        <taxon>Euteleostomi</taxon>
        <taxon>Actinopterygii</taxon>
        <taxon>Neopterygii</taxon>
        <taxon>Teleostei</taxon>
        <taxon>Neoteleostei</taxon>
        <taxon>Acanthomorphata</taxon>
        <taxon>Carangaria</taxon>
        <taxon>Pleuronectiformes</taxon>
        <taxon>Pleuronectoidei</taxon>
        <taxon>Soleidae</taxon>
        <taxon>Solea</taxon>
    </lineage>
</organism>
<evidence type="ECO:0000313" key="2">
    <source>
        <dbReference type="Proteomes" id="UP000693946"/>
    </source>
</evidence>
<dbReference type="Proteomes" id="UP000693946">
    <property type="component" value="Linkage Group LG19"/>
</dbReference>
<protein>
    <submittedName>
        <fullName evidence="1">Uncharacterized protein</fullName>
    </submittedName>
</protein>
<name>A0AAV6RK09_SOLSE</name>